<dbReference type="EMBL" id="CAMXCT020003195">
    <property type="protein sequence ID" value="CAL1156354.1"/>
    <property type="molecule type" value="Genomic_DNA"/>
</dbReference>
<feature type="compositionally biased region" description="Basic and acidic residues" evidence="2">
    <location>
        <begin position="10"/>
        <end position="29"/>
    </location>
</feature>
<accession>A0A9P1G6Q9</accession>
<evidence type="ECO:0000313" key="3">
    <source>
        <dbReference type="EMBL" id="CAI4002979.1"/>
    </source>
</evidence>
<proteinExistence type="predicted"/>
<keyword evidence="5" id="KW-1185">Reference proteome</keyword>
<evidence type="ECO:0000313" key="5">
    <source>
        <dbReference type="Proteomes" id="UP001152797"/>
    </source>
</evidence>
<protein>
    <submittedName>
        <fullName evidence="3">Uncharacterized protein</fullName>
    </submittedName>
</protein>
<evidence type="ECO:0000313" key="4">
    <source>
        <dbReference type="EMBL" id="CAL4790291.1"/>
    </source>
</evidence>
<keyword evidence="1" id="KW-0175">Coiled coil</keyword>
<feature type="coiled-coil region" evidence="1">
    <location>
        <begin position="50"/>
        <end position="90"/>
    </location>
</feature>
<feature type="compositionally biased region" description="Basic and acidic residues" evidence="2">
    <location>
        <begin position="199"/>
        <end position="212"/>
    </location>
</feature>
<reference evidence="4 5" key="2">
    <citation type="submission" date="2024-05" db="EMBL/GenBank/DDBJ databases">
        <authorList>
            <person name="Chen Y."/>
            <person name="Shah S."/>
            <person name="Dougan E. K."/>
            <person name="Thang M."/>
            <person name="Chan C."/>
        </authorList>
    </citation>
    <scope>NUCLEOTIDE SEQUENCE [LARGE SCALE GENOMIC DNA]</scope>
</reference>
<gene>
    <name evidence="3" type="ORF">C1SCF055_LOCUS28889</name>
</gene>
<dbReference type="AlphaFoldDB" id="A0A9P1G6Q9"/>
<comment type="caution">
    <text evidence="3">The sequence shown here is derived from an EMBL/GenBank/DDBJ whole genome shotgun (WGS) entry which is preliminary data.</text>
</comment>
<feature type="region of interest" description="Disordered" evidence="2">
    <location>
        <begin position="1"/>
        <end position="41"/>
    </location>
</feature>
<sequence length="244" mass="26724">MSLAALLSLGRKEEPKPPPVEKPKPEKPVSEAPSASIVQNEEDRKLALELAAKQADLLSEEMLIREAEEEAAKEREIEEAAKAAAALAQKQRLQAATTGGNPFSTGGRMFQPGVFLCDERSGYKPMMGGMPYMPPTDWLPPGMSLPAGFQASQPQFRQLHPAALWGQEFARMAMKAPPYMPSTYAADPPQRQPVPIPPRDFRSERSHERHGQWEGSNGYDYGEWGDWQKGAGGEKGWPQGGKGG</sequence>
<reference evidence="3" key="1">
    <citation type="submission" date="2022-10" db="EMBL/GenBank/DDBJ databases">
        <authorList>
            <person name="Chen Y."/>
            <person name="Dougan E. K."/>
            <person name="Chan C."/>
            <person name="Rhodes N."/>
            <person name="Thang M."/>
        </authorList>
    </citation>
    <scope>NUCLEOTIDE SEQUENCE</scope>
</reference>
<evidence type="ECO:0000256" key="2">
    <source>
        <dbReference type="SAM" id="MobiDB-lite"/>
    </source>
</evidence>
<feature type="region of interest" description="Disordered" evidence="2">
    <location>
        <begin position="180"/>
        <end position="244"/>
    </location>
</feature>
<organism evidence="3">
    <name type="scientific">Cladocopium goreaui</name>
    <dbReference type="NCBI Taxonomy" id="2562237"/>
    <lineage>
        <taxon>Eukaryota</taxon>
        <taxon>Sar</taxon>
        <taxon>Alveolata</taxon>
        <taxon>Dinophyceae</taxon>
        <taxon>Suessiales</taxon>
        <taxon>Symbiodiniaceae</taxon>
        <taxon>Cladocopium</taxon>
    </lineage>
</organism>
<dbReference type="EMBL" id="CAMXCT030003195">
    <property type="protein sequence ID" value="CAL4790291.1"/>
    <property type="molecule type" value="Genomic_DNA"/>
</dbReference>
<feature type="non-terminal residue" evidence="3">
    <location>
        <position position="244"/>
    </location>
</feature>
<feature type="compositionally biased region" description="Gly residues" evidence="2">
    <location>
        <begin position="230"/>
        <end position="244"/>
    </location>
</feature>
<dbReference type="OrthoDB" id="447976at2759"/>
<dbReference type="EMBL" id="CAMXCT010003195">
    <property type="protein sequence ID" value="CAI4002979.1"/>
    <property type="molecule type" value="Genomic_DNA"/>
</dbReference>
<evidence type="ECO:0000256" key="1">
    <source>
        <dbReference type="SAM" id="Coils"/>
    </source>
</evidence>
<name>A0A9P1G6Q9_9DINO</name>
<dbReference type="Proteomes" id="UP001152797">
    <property type="component" value="Unassembled WGS sequence"/>
</dbReference>